<evidence type="ECO:0000256" key="10">
    <source>
        <dbReference type="SAM" id="Phobius"/>
    </source>
</evidence>
<comment type="caution">
    <text evidence="11">The sequence shown here is derived from an EMBL/GenBank/DDBJ whole genome shotgun (WGS) entry which is preliminary data.</text>
</comment>
<dbReference type="PRINTS" id="PR00813">
    <property type="entry name" value="BCTERIALGSPG"/>
</dbReference>
<evidence type="ECO:0000256" key="2">
    <source>
        <dbReference type="ARBA" id="ARBA00004241"/>
    </source>
</evidence>
<dbReference type="PIRSF" id="PIRSF029928">
    <property type="entry name" value="Late_competence_ComGC"/>
    <property type="match status" value="1"/>
</dbReference>
<evidence type="ECO:0000256" key="9">
    <source>
        <dbReference type="ARBA" id="ARBA00043982"/>
    </source>
</evidence>
<dbReference type="InterPro" id="IPR000983">
    <property type="entry name" value="Bac_GSPG_pilin"/>
</dbReference>
<keyword evidence="12" id="KW-1185">Reference proteome</keyword>
<comment type="subcellular location">
    <subcellularLocation>
        <location evidence="1">Cell membrane</location>
        <topology evidence="1">Single-pass membrane protein</topology>
    </subcellularLocation>
    <subcellularLocation>
        <location evidence="2">Cell surface</location>
    </subcellularLocation>
</comment>
<keyword evidence="8" id="KW-0178">Competence</keyword>
<evidence type="ECO:0000256" key="8">
    <source>
        <dbReference type="ARBA" id="ARBA00023287"/>
    </source>
</evidence>
<dbReference type="InterPro" id="IPR045584">
    <property type="entry name" value="Pilin-like"/>
</dbReference>
<keyword evidence="5 10" id="KW-0812">Transmembrane</keyword>
<sequence>MKKYVNLITKTKAKAFTLIEMLIVLVIISVLLLLFVPNLAKQKEKVTQTGNSAVVKVVESQAELYNLNHEDTATLAKLVKSGDISSKQSKAYSDYYAQHPKETATVAN</sequence>
<dbReference type="Pfam" id="PF07963">
    <property type="entry name" value="N_methyl"/>
    <property type="match status" value="1"/>
</dbReference>
<reference evidence="11 12" key="1">
    <citation type="journal article" date="2023" name="Int. J. Syst. Evol. Microbiol.">
        <title>Streptococcus sciuri sp. nov., Staphylococcus marylandisciuri sp. nov. and Staphylococcus americanisciuri sp. nov., isolated from faeces of eastern grey squirrel (Sciurus carolinensis).</title>
        <authorList>
            <person name="Volokhov D.V."/>
            <person name="Zagorodnyaya T.A."/>
            <person name="Furtak V.A."/>
            <person name="Nattanmai G."/>
            <person name="Randall L."/>
            <person name="Jose S."/>
            <person name="Gao Y."/>
            <person name="Eisenberg T."/>
            <person name="Delmonte P."/>
            <person name="Blom J."/>
            <person name="Mitchell K.K."/>
        </authorList>
    </citation>
    <scope>NUCLEOTIDE SEQUENCE [LARGE SCALE GENOMIC DNA]</scope>
    <source>
        <strain evidence="11 12">SQ9-PEA</strain>
    </source>
</reference>
<gene>
    <name evidence="11" type="primary">comGC</name>
    <name evidence="11" type="ORF">NXS10_07515</name>
</gene>
<dbReference type="InterPro" id="IPR016940">
    <property type="entry name" value="ComGC"/>
</dbReference>
<dbReference type="SUPFAM" id="SSF54523">
    <property type="entry name" value="Pili subunits"/>
    <property type="match status" value="1"/>
</dbReference>
<evidence type="ECO:0000256" key="1">
    <source>
        <dbReference type="ARBA" id="ARBA00004162"/>
    </source>
</evidence>
<organism evidence="11 12">
    <name type="scientific">Streptococcus sciuri</name>
    <dbReference type="NCBI Taxonomy" id="2973939"/>
    <lineage>
        <taxon>Bacteria</taxon>
        <taxon>Bacillati</taxon>
        <taxon>Bacillota</taxon>
        <taxon>Bacilli</taxon>
        <taxon>Lactobacillales</taxon>
        <taxon>Streptococcaceae</taxon>
        <taxon>Streptococcus</taxon>
    </lineage>
</organism>
<dbReference type="InterPro" id="IPR012902">
    <property type="entry name" value="N_methyl_site"/>
</dbReference>
<keyword evidence="7 10" id="KW-0472">Membrane</keyword>
<keyword evidence="3" id="KW-1003">Cell membrane</keyword>
<dbReference type="EMBL" id="JANUXX010000009">
    <property type="protein sequence ID" value="MCS4488799.1"/>
    <property type="molecule type" value="Genomic_DNA"/>
</dbReference>
<evidence type="ECO:0000256" key="5">
    <source>
        <dbReference type="ARBA" id="ARBA00022692"/>
    </source>
</evidence>
<proteinExistence type="inferred from homology"/>
<dbReference type="Proteomes" id="UP001206548">
    <property type="component" value="Unassembled WGS sequence"/>
</dbReference>
<dbReference type="RefSeq" id="WP_259139198.1">
    <property type="nucleotide sequence ID" value="NZ_JANUXX010000009.1"/>
</dbReference>
<dbReference type="NCBIfam" id="NF040999">
    <property type="entry name" value="pilin_ComGC"/>
    <property type="match status" value="1"/>
</dbReference>
<evidence type="ECO:0000313" key="11">
    <source>
        <dbReference type="EMBL" id="MCS4488799.1"/>
    </source>
</evidence>
<dbReference type="NCBIfam" id="TIGR02532">
    <property type="entry name" value="IV_pilin_GFxxxE"/>
    <property type="match status" value="1"/>
</dbReference>
<evidence type="ECO:0000313" key="12">
    <source>
        <dbReference type="Proteomes" id="UP001206548"/>
    </source>
</evidence>
<keyword evidence="4" id="KW-0488">Methylation</keyword>
<evidence type="ECO:0000256" key="7">
    <source>
        <dbReference type="ARBA" id="ARBA00023136"/>
    </source>
</evidence>
<evidence type="ECO:0000256" key="3">
    <source>
        <dbReference type="ARBA" id="ARBA00022475"/>
    </source>
</evidence>
<accession>A0ABT2F8N5</accession>
<keyword evidence="6 10" id="KW-1133">Transmembrane helix</keyword>
<comment type="similarity">
    <text evidence="9">Belongs to the ComGC family.</text>
</comment>
<dbReference type="Gene3D" id="3.30.700.10">
    <property type="entry name" value="Glycoprotein, Type 4 Pilin"/>
    <property type="match status" value="1"/>
</dbReference>
<name>A0ABT2F8N5_9STRE</name>
<feature type="transmembrane region" description="Helical" evidence="10">
    <location>
        <begin position="15"/>
        <end position="36"/>
    </location>
</feature>
<evidence type="ECO:0000256" key="4">
    <source>
        <dbReference type="ARBA" id="ARBA00022481"/>
    </source>
</evidence>
<evidence type="ECO:0000256" key="6">
    <source>
        <dbReference type="ARBA" id="ARBA00022989"/>
    </source>
</evidence>
<protein>
    <submittedName>
        <fullName evidence="11">Competence type IV pilus major pilin ComGC</fullName>
    </submittedName>
</protein>